<dbReference type="Pfam" id="PF21168">
    <property type="entry name" value="FkbO_Hyg5-like_N"/>
    <property type="match status" value="1"/>
</dbReference>
<dbReference type="EMBL" id="SGWV01000011">
    <property type="protein sequence ID" value="RZS51896.1"/>
    <property type="molecule type" value="Genomic_DNA"/>
</dbReference>
<dbReference type="Gene3D" id="3.30.1330.40">
    <property type="entry name" value="RutC-like"/>
    <property type="match status" value="1"/>
</dbReference>
<accession>A0A4Q7LC00</accession>
<dbReference type="CDD" id="cd06153">
    <property type="entry name" value="YjgF_YER057c_UK114_like_5"/>
    <property type="match status" value="1"/>
</dbReference>
<evidence type="ECO:0000313" key="3">
    <source>
        <dbReference type="Proteomes" id="UP000293433"/>
    </source>
</evidence>
<dbReference type="AlphaFoldDB" id="A0A4Q7LC00"/>
<comment type="caution">
    <text evidence="2">The sequence shown here is derived from an EMBL/GenBank/DDBJ whole genome shotgun (WGS) entry which is preliminary data.</text>
</comment>
<dbReference type="Pfam" id="PF01042">
    <property type="entry name" value="Ribonuc_L-PSP"/>
    <property type="match status" value="1"/>
</dbReference>
<dbReference type="InterPro" id="IPR035959">
    <property type="entry name" value="RutC-like_sf"/>
</dbReference>
<dbReference type="SUPFAM" id="SSF55298">
    <property type="entry name" value="YjgF-like"/>
    <property type="match status" value="1"/>
</dbReference>
<keyword evidence="3" id="KW-1185">Reference proteome</keyword>
<dbReference type="OrthoDB" id="1114505at2"/>
<name>A0A4Q7LC00_9BURK</name>
<feature type="domain" description="Chorismatase FkbO/Hyg5-like N-terminal" evidence="1">
    <location>
        <begin position="61"/>
        <end position="193"/>
    </location>
</feature>
<dbReference type="InterPro" id="IPR006175">
    <property type="entry name" value="YjgF/YER057c/UK114"/>
</dbReference>
<organism evidence="2 3">
    <name type="scientific">Sphaerotilus mobilis</name>
    <dbReference type="NCBI Taxonomy" id="47994"/>
    <lineage>
        <taxon>Bacteria</taxon>
        <taxon>Pseudomonadati</taxon>
        <taxon>Pseudomonadota</taxon>
        <taxon>Betaproteobacteria</taxon>
        <taxon>Burkholderiales</taxon>
        <taxon>Sphaerotilaceae</taxon>
        <taxon>Sphaerotilus</taxon>
    </lineage>
</organism>
<protein>
    <submittedName>
        <fullName evidence="2">Enamine deaminase RidA (YjgF/YER057c/UK114 family)</fullName>
    </submittedName>
</protein>
<gene>
    <name evidence="2" type="ORF">EV685_3080</name>
</gene>
<evidence type="ECO:0000259" key="1">
    <source>
        <dbReference type="Pfam" id="PF21168"/>
    </source>
</evidence>
<evidence type="ECO:0000313" key="2">
    <source>
        <dbReference type="EMBL" id="RZS51896.1"/>
    </source>
</evidence>
<sequence>MPVPPPAPDSLLPIRQVGAPEDGAPASPFLLVHRVHQPQSPARPPQPAAPCLIWPAAPVTEQWWSPRPATVAQDLDGAAALHWACDGDWLFARITVDETATPDGLIGAARIAYTRLFGLMARHGLTQPARFWNYLADINAETDSPAGRLERYRQFNIGRQQAFVAAGQAAFDGAPAACALGTEAGALSVALLAGRIDPRVIENPRQVSAYRYPNDHGPVSPTFSRAAELRLSERRSLLFISGTASIVGHQSVHPGDVAEQTRESLRNIDVLLAQVEGEPNTLRRALDLTVYLRHADDLASVRAVLAAWLRHDVAALDRTVWLRADVCRAELLVEIEAQAVLNPSC</sequence>
<dbReference type="Proteomes" id="UP000293433">
    <property type="component" value="Unassembled WGS sequence"/>
</dbReference>
<dbReference type="RefSeq" id="WP_130482930.1">
    <property type="nucleotide sequence ID" value="NZ_SGWV01000011.1"/>
</dbReference>
<proteinExistence type="predicted"/>
<reference evidence="2 3" key="1">
    <citation type="submission" date="2019-02" db="EMBL/GenBank/DDBJ databases">
        <title>Genomic Encyclopedia of Type Strains, Phase IV (KMG-IV): sequencing the most valuable type-strain genomes for metagenomic binning, comparative biology and taxonomic classification.</title>
        <authorList>
            <person name="Goeker M."/>
        </authorList>
    </citation>
    <scope>NUCLEOTIDE SEQUENCE [LARGE SCALE GENOMIC DNA]</scope>
    <source>
        <strain evidence="2 3">DSM 10617</strain>
    </source>
</reference>
<dbReference type="InterPro" id="IPR049368">
    <property type="entry name" value="FkbO_Hyg5-like_N"/>
</dbReference>